<feature type="transmembrane region" description="Helical" evidence="1">
    <location>
        <begin position="106"/>
        <end position="126"/>
    </location>
</feature>
<evidence type="ECO:0000313" key="3">
    <source>
        <dbReference type="Proteomes" id="UP000030762"/>
    </source>
</evidence>
<reference evidence="2 3" key="1">
    <citation type="submission" date="2012-04" db="EMBL/GenBank/DDBJ databases">
        <title>The Genome Sequence of Saprolegnia declina VS20.</title>
        <authorList>
            <consortium name="The Broad Institute Genome Sequencing Platform"/>
            <person name="Russ C."/>
            <person name="Nusbaum C."/>
            <person name="Tyler B."/>
            <person name="van West P."/>
            <person name="Dieguez-Uribeondo J."/>
            <person name="de Bruijn I."/>
            <person name="Tripathy S."/>
            <person name="Jiang R."/>
            <person name="Young S.K."/>
            <person name="Zeng Q."/>
            <person name="Gargeya S."/>
            <person name="Fitzgerald M."/>
            <person name="Haas B."/>
            <person name="Abouelleil A."/>
            <person name="Alvarado L."/>
            <person name="Arachchi H.M."/>
            <person name="Berlin A."/>
            <person name="Chapman S.B."/>
            <person name="Goldberg J."/>
            <person name="Griggs A."/>
            <person name="Gujja S."/>
            <person name="Hansen M."/>
            <person name="Howarth C."/>
            <person name="Imamovic A."/>
            <person name="Larimer J."/>
            <person name="McCowen C."/>
            <person name="Montmayeur A."/>
            <person name="Murphy C."/>
            <person name="Neiman D."/>
            <person name="Pearson M."/>
            <person name="Priest M."/>
            <person name="Roberts A."/>
            <person name="Saif S."/>
            <person name="Shea T."/>
            <person name="Sisk P."/>
            <person name="Sykes S."/>
            <person name="Wortman J."/>
            <person name="Nusbaum C."/>
            <person name="Birren B."/>
        </authorList>
    </citation>
    <scope>NUCLEOTIDE SEQUENCE [LARGE SCALE GENOMIC DNA]</scope>
    <source>
        <strain evidence="2 3">VS20</strain>
    </source>
</reference>
<organism evidence="2 3">
    <name type="scientific">Saprolegnia diclina (strain VS20)</name>
    <dbReference type="NCBI Taxonomy" id="1156394"/>
    <lineage>
        <taxon>Eukaryota</taxon>
        <taxon>Sar</taxon>
        <taxon>Stramenopiles</taxon>
        <taxon>Oomycota</taxon>
        <taxon>Saprolegniomycetes</taxon>
        <taxon>Saprolegniales</taxon>
        <taxon>Saprolegniaceae</taxon>
        <taxon>Saprolegnia</taxon>
    </lineage>
</organism>
<keyword evidence="3" id="KW-1185">Reference proteome</keyword>
<accession>T0R6D6</accession>
<dbReference type="AlphaFoldDB" id="T0R6D6"/>
<keyword evidence="1" id="KW-1133">Transmembrane helix</keyword>
<dbReference type="OrthoDB" id="79622at2759"/>
<sequence>MTGIACLVLLAATVSTRRIHDLDLLSYHRVASATWVGRPLLFLRGATALIVLGTAPLSFVSTNGISHFVSTPRSMLDVMVLAGEANWVSYVLVDFLLPLLGRRARWYAPLGAAISWLATILLEICWPFEAIVTVQQSCTVVMLGLDARCSGGSVQIGSLHRLYLICSLQFASLALAALIVRLWLMTNEVRDRGSDLLPASAQVFLSASQRPTWFRDPTTTLMAGILPFGRRHFHVNLWQFVRPSLWPSLGTHATGPETPSLSKAWHVKPRTLLGIVYVLSTVIGSLFYIYVSTDAMTNDFWWASFNTSGHGTFLATLFTQQLQTTFSIPHLDLTRLDWSDNSNRYNTSATSFSVPMLYASMVQNEVNTLQAVIDGLRRMDGCLLPWIATTYCYVDLNRTWELAVSSYRQSVCDMANGAVYLEPILRNGNQGDLEKCWGASLTIGVFDYLETTQYGQMWRQSLRRPPLSIADEAIYWQTHGLRFYETQWQNYKSLGVIETYSVANALGFAYPLTIKSSNGSLHTTQQTSFKMQWPLASLLWAITVNSSGLSGSSLVRQSPRFAFANRTIASVLARNGSLTYPLDIAFDIVERTLGPFGTISMRRVAYPDVLVNWSRSLTARFSADMVLASGEFASAFESIGGGLIDLSMAPAAWGVNGHVGGDLLCPTQPPSESVCMFYTNQGACSVNMEDTLSVDAVMGCIALLAVGPDVNVTRSCDEMTLAASTPCRTFLEATTVCPSY</sequence>
<evidence type="ECO:0000256" key="1">
    <source>
        <dbReference type="SAM" id="Phobius"/>
    </source>
</evidence>
<dbReference type="RefSeq" id="XP_008621494.1">
    <property type="nucleotide sequence ID" value="XM_008623272.1"/>
</dbReference>
<evidence type="ECO:0000313" key="2">
    <source>
        <dbReference type="EMBL" id="EQC25077.1"/>
    </source>
</evidence>
<feature type="transmembrane region" description="Helical" evidence="1">
    <location>
        <begin position="81"/>
        <end position="100"/>
    </location>
</feature>
<feature type="transmembrane region" description="Helical" evidence="1">
    <location>
        <begin position="40"/>
        <end position="60"/>
    </location>
</feature>
<name>T0R6D6_SAPDV</name>
<dbReference type="GeneID" id="19957767"/>
<dbReference type="Proteomes" id="UP000030762">
    <property type="component" value="Unassembled WGS sequence"/>
</dbReference>
<feature type="transmembrane region" description="Helical" evidence="1">
    <location>
        <begin position="162"/>
        <end position="184"/>
    </location>
</feature>
<protein>
    <submittedName>
        <fullName evidence="2">Uncharacterized protein</fullName>
    </submittedName>
</protein>
<dbReference type="InParanoid" id="T0R6D6"/>
<gene>
    <name evidence="2" type="ORF">SDRG_17040</name>
</gene>
<keyword evidence="1" id="KW-0812">Transmembrane</keyword>
<feature type="transmembrane region" description="Helical" evidence="1">
    <location>
        <begin position="272"/>
        <end position="291"/>
    </location>
</feature>
<proteinExistence type="predicted"/>
<keyword evidence="1" id="KW-0472">Membrane</keyword>
<dbReference type="EMBL" id="JH767315">
    <property type="protein sequence ID" value="EQC25077.1"/>
    <property type="molecule type" value="Genomic_DNA"/>
</dbReference>
<dbReference type="VEuPathDB" id="FungiDB:SDRG_17040"/>